<name>A0ACC2UJ85_9FUNG</name>
<accession>A0ACC2UJ85</accession>
<comment type="caution">
    <text evidence="1">The sequence shown here is derived from an EMBL/GenBank/DDBJ whole genome shotgun (WGS) entry which is preliminary data.</text>
</comment>
<evidence type="ECO:0000313" key="2">
    <source>
        <dbReference type="Proteomes" id="UP001165960"/>
    </source>
</evidence>
<gene>
    <name evidence="1" type="ORF">DSO57_1036002</name>
</gene>
<sequence>MKKHQEKNQAAAMLNQTNVAPQPVRNSATHSNTSVHAERIENEFVAEYSDQITTNLWDLCINIPALKKDLHKEISTSKAPKSSKLPDELFERTGPPRIIAYTMETKFRVTLYPTNAANLVSLQFLHDIGIKEIEASEQMFQMVTGPPSKCLGKIRTLPVEIHGVTRFVNASVFHNNSYQLLMGRHSIGDFDMSTDFATDSWEMPTPEGKIKLNISHHLEPHEPLCLFLCRELPLQQGNGSYPSQQHLLKVSTLLEKVKS</sequence>
<dbReference type="Proteomes" id="UP001165960">
    <property type="component" value="Unassembled WGS sequence"/>
</dbReference>
<organism evidence="1 2">
    <name type="scientific">Entomophthora muscae</name>
    <dbReference type="NCBI Taxonomy" id="34485"/>
    <lineage>
        <taxon>Eukaryota</taxon>
        <taxon>Fungi</taxon>
        <taxon>Fungi incertae sedis</taxon>
        <taxon>Zoopagomycota</taxon>
        <taxon>Entomophthoromycotina</taxon>
        <taxon>Entomophthoromycetes</taxon>
        <taxon>Entomophthorales</taxon>
        <taxon>Entomophthoraceae</taxon>
        <taxon>Entomophthora</taxon>
    </lineage>
</organism>
<evidence type="ECO:0000313" key="1">
    <source>
        <dbReference type="EMBL" id="KAJ9087159.1"/>
    </source>
</evidence>
<dbReference type="EMBL" id="QTSX02000333">
    <property type="protein sequence ID" value="KAJ9087159.1"/>
    <property type="molecule type" value="Genomic_DNA"/>
</dbReference>
<protein>
    <submittedName>
        <fullName evidence="1">Uncharacterized protein</fullName>
    </submittedName>
</protein>
<proteinExistence type="predicted"/>
<keyword evidence="2" id="KW-1185">Reference proteome</keyword>
<reference evidence="1" key="1">
    <citation type="submission" date="2022-04" db="EMBL/GenBank/DDBJ databases">
        <title>Genome of the entomopathogenic fungus Entomophthora muscae.</title>
        <authorList>
            <person name="Elya C."/>
            <person name="Lovett B.R."/>
            <person name="Lee E."/>
            <person name="Macias A.M."/>
            <person name="Hajek A.E."/>
            <person name="De Bivort B.L."/>
            <person name="Kasson M.T."/>
            <person name="De Fine Licht H.H."/>
            <person name="Stajich J.E."/>
        </authorList>
    </citation>
    <scope>NUCLEOTIDE SEQUENCE</scope>
    <source>
        <strain evidence="1">Berkeley</strain>
    </source>
</reference>